<evidence type="ECO:0000256" key="3">
    <source>
        <dbReference type="ARBA" id="ARBA00022676"/>
    </source>
</evidence>
<name>A0AAP2RCA5_9EURY</name>
<dbReference type="GO" id="GO:0016763">
    <property type="term" value="F:pentosyltransferase activity"/>
    <property type="evidence" value="ECO:0007669"/>
    <property type="project" value="TreeGrafter"/>
</dbReference>
<dbReference type="PANTHER" id="PTHR33908">
    <property type="entry name" value="MANNOSYLTRANSFERASE YKCB-RELATED"/>
    <property type="match status" value="1"/>
</dbReference>
<keyword evidence="10" id="KW-1185">Reference proteome</keyword>
<evidence type="ECO:0000256" key="6">
    <source>
        <dbReference type="ARBA" id="ARBA00022989"/>
    </source>
</evidence>
<protein>
    <recommendedName>
        <fullName evidence="11">Dolichyl-phosphate-mannose-protein mannosyltransferase</fullName>
    </recommendedName>
</protein>
<dbReference type="GO" id="GO:0005886">
    <property type="term" value="C:plasma membrane"/>
    <property type="evidence" value="ECO:0007669"/>
    <property type="project" value="UniProtKB-SubCell"/>
</dbReference>
<evidence type="ECO:0000256" key="7">
    <source>
        <dbReference type="ARBA" id="ARBA00023136"/>
    </source>
</evidence>
<keyword evidence="2" id="KW-1003">Cell membrane</keyword>
<reference evidence="9 10" key="1">
    <citation type="submission" date="2017-11" db="EMBL/GenBank/DDBJ databases">
        <title>Isolation and Characterization of Family Methanocellaceae Species from Potential Methane Hydrate Area Offshore Southwestern Taiwan.</title>
        <authorList>
            <person name="Zhang W.-L."/>
            <person name="Chen W.-C."/>
            <person name="Lai M.-C."/>
            <person name="Chen S.-C."/>
        </authorList>
    </citation>
    <scope>NUCLEOTIDE SEQUENCE [LARGE SCALE GENOMIC DNA]</scope>
    <source>
        <strain evidence="9 10">CWC-04</strain>
    </source>
</reference>
<feature type="transmembrane region" description="Helical" evidence="8">
    <location>
        <begin position="444"/>
        <end position="464"/>
    </location>
</feature>
<feature type="transmembrane region" description="Helical" evidence="8">
    <location>
        <begin position="347"/>
        <end position="367"/>
    </location>
</feature>
<evidence type="ECO:0000256" key="5">
    <source>
        <dbReference type="ARBA" id="ARBA00022692"/>
    </source>
</evidence>
<accession>A0AAP2RCA5</accession>
<evidence type="ECO:0000313" key="10">
    <source>
        <dbReference type="Proteomes" id="UP001320159"/>
    </source>
</evidence>
<keyword evidence="4" id="KW-0808">Transferase</keyword>
<feature type="transmembrane region" description="Helical" evidence="8">
    <location>
        <begin position="379"/>
        <end position="397"/>
    </location>
</feature>
<sequence length="712" mass="81060">MNEKTKLSNGLLIIIAAFLIILSIKIFLSLNFASLVIMPDETFYDSIAQNVLNGKLYPEFIAIVGGTTPPGYSIPLSIAYLFSDDRDTVYHTMLIINSIITTSVIFPAYFILRKYCSAGLAISGSLAVATLPAFNFYPFTLMSENLFIPLFVYSMWFILESYSSDKKIWDILASFSVVYLYMTRSNGLAMIAAFVLAFIYYLYVNRNGGDLLRAVKKKWALIASLIVFLTLWLGYSAYMIPTEYYSFGSPYDPNFVATTVTNQSAATIDYPGIIADYLMTFLNEINFLLLSSYFFIVITIILFYSLVKKDKNLMDVPLRISGVYALFSSVGLFIVCILFIVPMNYEMYGRYIGPIIPLVFIFGFIGMEKMSPTFNNKKFIVSSIAVLITAFILMSTIPKYFDAAGNMTIYYLMNMDGYILALFSLALCVAVLFLFYVSSKYPKYVFILPAFMILISLIVTIPTYNMELKTSIKSMGTFNQLTDQGVTEDSIIMVDSENFNSIKRLWHYLVFYYGPDNVIINTTDKHTIEHYGSGVDYLISPKPLPYYGTQINFGTLFTNSRLYDINKNNTITVPYVIDVGGKDDTDVIDGFQYPEQNKYRWTKDSSKVIFYYPAEYGDANLTLATGGFRPEDDPARVELFINDTKIGEFVKYAGDYNHTIQVPAVYLEGDYHILEIRVNTWVPYEYGIKEDERLSYDDRELGITLDYIVIDR</sequence>
<feature type="transmembrane region" description="Helical" evidence="8">
    <location>
        <begin position="318"/>
        <end position="341"/>
    </location>
</feature>
<feature type="transmembrane region" description="Helical" evidence="8">
    <location>
        <begin position="60"/>
        <end position="82"/>
    </location>
</feature>
<feature type="transmembrane region" description="Helical" evidence="8">
    <location>
        <begin position="285"/>
        <end position="306"/>
    </location>
</feature>
<dbReference type="Proteomes" id="UP001320159">
    <property type="component" value="Unassembled WGS sequence"/>
</dbReference>
<evidence type="ECO:0008006" key="11">
    <source>
        <dbReference type="Google" id="ProtNLM"/>
    </source>
</evidence>
<comment type="caution">
    <text evidence="9">The sequence shown here is derived from an EMBL/GenBank/DDBJ whole genome shotgun (WGS) entry which is preliminary data.</text>
</comment>
<dbReference type="InterPro" id="IPR050297">
    <property type="entry name" value="LipidA_mod_glycosyltrf_83"/>
</dbReference>
<dbReference type="PANTHER" id="PTHR33908:SF11">
    <property type="entry name" value="MEMBRANE PROTEIN"/>
    <property type="match status" value="1"/>
</dbReference>
<gene>
    <name evidence="9" type="ORF">CUJ83_07825</name>
</gene>
<keyword evidence="5 8" id="KW-0812">Transmembrane</keyword>
<keyword evidence="6 8" id="KW-1133">Transmembrane helix</keyword>
<evidence type="ECO:0000256" key="1">
    <source>
        <dbReference type="ARBA" id="ARBA00004651"/>
    </source>
</evidence>
<feature type="transmembrane region" description="Helical" evidence="8">
    <location>
        <begin position="184"/>
        <end position="203"/>
    </location>
</feature>
<proteinExistence type="predicted"/>
<organism evidence="9 10">
    <name type="scientific">Methanooceanicella nereidis</name>
    <dbReference type="NCBI Taxonomy" id="2052831"/>
    <lineage>
        <taxon>Archaea</taxon>
        <taxon>Methanobacteriati</taxon>
        <taxon>Methanobacteriota</taxon>
        <taxon>Stenosarchaea group</taxon>
        <taxon>Methanomicrobia</taxon>
        <taxon>Methanocellales</taxon>
        <taxon>Methanocellaceae</taxon>
        <taxon>Methanooceanicella</taxon>
    </lineage>
</organism>
<keyword evidence="7 8" id="KW-0472">Membrane</keyword>
<keyword evidence="3" id="KW-0328">Glycosyltransferase</keyword>
<dbReference type="GO" id="GO:0008610">
    <property type="term" value="P:lipid biosynthetic process"/>
    <property type="evidence" value="ECO:0007669"/>
    <property type="project" value="UniProtKB-ARBA"/>
</dbReference>
<dbReference type="EMBL" id="PGCK01000005">
    <property type="protein sequence ID" value="MCD1294904.1"/>
    <property type="molecule type" value="Genomic_DNA"/>
</dbReference>
<feature type="transmembrane region" description="Helical" evidence="8">
    <location>
        <begin position="94"/>
        <end position="112"/>
    </location>
</feature>
<evidence type="ECO:0000313" key="9">
    <source>
        <dbReference type="EMBL" id="MCD1294904.1"/>
    </source>
</evidence>
<feature type="transmembrane region" description="Helical" evidence="8">
    <location>
        <begin position="12"/>
        <end position="37"/>
    </location>
</feature>
<feature type="transmembrane region" description="Helical" evidence="8">
    <location>
        <begin position="219"/>
        <end position="240"/>
    </location>
</feature>
<feature type="transmembrane region" description="Helical" evidence="8">
    <location>
        <begin position="118"/>
        <end position="139"/>
    </location>
</feature>
<dbReference type="AlphaFoldDB" id="A0AAP2RCA5"/>
<evidence type="ECO:0000256" key="4">
    <source>
        <dbReference type="ARBA" id="ARBA00022679"/>
    </source>
</evidence>
<feature type="transmembrane region" description="Helical" evidence="8">
    <location>
        <begin position="417"/>
        <end position="437"/>
    </location>
</feature>
<comment type="subcellular location">
    <subcellularLocation>
        <location evidence="1">Cell membrane</location>
        <topology evidence="1">Multi-pass membrane protein</topology>
    </subcellularLocation>
</comment>
<evidence type="ECO:0000256" key="2">
    <source>
        <dbReference type="ARBA" id="ARBA00022475"/>
    </source>
</evidence>
<evidence type="ECO:0000256" key="8">
    <source>
        <dbReference type="SAM" id="Phobius"/>
    </source>
</evidence>
<feature type="transmembrane region" description="Helical" evidence="8">
    <location>
        <begin position="146"/>
        <end position="164"/>
    </location>
</feature>